<keyword evidence="1" id="KW-0472">Membrane</keyword>
<evidence type="ECO:0000313" key="3">
    <source>
        <dbReference type="Proteomes" id="UP000319499"/>
    </source>
</evidence>
<name>A0A563DLN2_9FLAO</name>
<feature type="transmembrane region" description="Helical" evidence="1">
    <location>
        <begin position="52"/>
        <end position="71"/>
    </location>
</feature>
<evidence type="ECO:0000256" key="1">
    <source>
        <dbReference type="SAM" id="Phobius"/>
    </source>
</evidence>
<organism evidence="2 3">
    <name type="scientific">Apibacter muscae</name>
    <dbReference type="NCBI Taxonomy" id="2509004"/>
    <lineage>
        <taxon>Bacteria</taxon>
        <taxon>Pseudomonadati</taxon>
        <taxon>Bacteroidota</taxon>
        <taxon>Flavobacteriia</taxon>
        <taxon>Flavobacteriales</taxon>
        <taxon>Weeksellaceae</taxon>
        <taxon>Apibacter</taxon>
    </lineage>
</organism>
<sequence>MKEYKFYGVDFKTELKLAIIVGLIFIILWPAFIFFYYKLSGLEYLRWIPKSVFFGAMIIALAIALISLHFLGKKFRKLWLLQIKDKKILIEYNKKKKEINLDQIIKIIINGGSELRYFTIITSIEKIKIRLGTGVLAPFSKKKDLEEIDYFTKQLQPYLNQNFIKNDRRVRLSPPGTIKLTYTRKT</sequence>
<dbReference type="Proteomes" id="UP000319499">
    <property type="component" value="Unassembled WGS sequence"/>
</dbReference>
<evidence type="ECO:0008006" key="4">
    <source>
        <dbReference type="Google" id="ProtNLM"/>
    </source>
</evidence>
<feature type="transmembrane region" description="Helical" evidence="1">
    <location>
        <begin position="15"/>
        <end position="37"/>
    </location>
</feature>
<proteinExistence type="predicted"/>
<keyword evidence="1" id="KW-1133">Transmembrane helix</keyword>
<protein>
    <recommendedName>
        <fullName evidence="4">DUF304 domain-containing protein</fullName>
    </recommendedName>
</protein>
<dbReference type="OrthoDB" id="1273431at2"/>
<keyword evidence="3" id="KW-1185">Reference proteome</keyword>
<reference evidence="2 3" key="1">
    <citation type="submission" date="2019-02" db="EMBL/GenBank/DDBJ databases">
        <title>Apibacter muscae sp. nov.: a novel member of the house fly microbiota.</title>
        <authorList>
            <person name="Park R."/>
        </authorList>
    </citation>
    <scope>NUCLEOTIDE SEQUENCE [LARGE SCALE GENOMIC DNA]</scope>
    <source>
        <strain evidence="2 3">AL1</strain>
    </source>
</reference>
<accession>A0A563DLN2</accession>
<gene>
    <name evidence="2" type="ORF">ETU09_00110</name>
</gene>
<dbReference type="EMBL" id="SELH01000009">
    <property type="protein sequence ID" value="TWP30803.1"/>
    <property type="molecule type" value="Genomic_DNA"/>
</dbReference>
<evidence type="ECO:0000313" key="2">
    <source>
        <dbReference type="EMBL" id="TWP30803.1"/>
    </source>
</evidence>
<dbReference type="RefSeq" id="WP_146291061.1">
    <property type="nucleotide sequence ID" value="NZ_SELH01000009.1"/>
</dbReference>
<dbReference type="AlphaFoldDB" id="A0A563DLN2"/>
<keyword evidence="1" id="KW-0812">Transmembrane</keyword>
<comment type="caution">
    <text evidence="2">The sequence shown here is derived from an EMBL/GenBank/DDBJ whole genome shotgun (WGS) entry which is preliminary data.</text>
</comment>